<dbReference type="Proteomes" id="UP000664122">
    <property type="component" value="Unassembled WGS sequence"/>
</dbReference>
<accession>A0A939FYA4</accession>
<proteinExistence type="predicted"/>
<evidence type="ECO:0000313" key="1">
    <source>
        <dbReference type="EMBL" id="MBO0662410.1"/>
    </source>
</evidence>
<comment type="caution">
    <text evidence="1">The sequence shown here is derived from an EMBL/GenBank/DDBJ whole genome shotgun (WGS) entry which is preliminary data.</text>
</comment>
<name>A0A939FYA4_9HYPH</name>
<sequence>MYERAVKRLEDPELISALVTALLKAGYDRDTIENALIRQAPVDLDVLADCYERLAAAGAALHEAAGEPPVIRSSRAA</sequence>
<gene>
    <name evidence="1" type="ORF">J1C48_07480</name>
</gene>
<dbReference type="EMBL" id="JAFMPP010000005">
    <property type="protein sequence ID" value="MBO0662410.1"/>
    <property type="molecule type" value="Genomic_DNA"/>
</dbReference>
<protein>
    <submittedName>
        <fullName evidence="1">Uncharacterized protein</fullName>
    </submittedName>
</protein>
<dbReference type="AlphaFoldDB" id="A0A939FYA4"/>
<evidence type="ECO:0000313" key="2">
    <source>
        <dbReference type="Proteomes" id="UP000664122"/>
    </source>
</evidence>
<organism evidence="1 2">
    <name type="scientific">Jiella flava</name>
    <dbReference type="NCBI Taxonomy" id="2816857"/>
    <lineage>
        <taxon>Bacteria</taxon>
        <taxon>Pseudomonadati</taxon>
        <taxon>Pseudomonadota</taxon>
        <taxon>Alphaproteobacteria</taxon>
        <taxon>Hyphomicrobiales</taxon>
        <taxon>Aurantimonadaceae</taxon>
        <taxon>Jiella</taxon>
    </lineage>
</organism>
<keyword evidence="2" id="KW-1185">Reference proteome</keyword>
<reference evidence="1" key="1">
    <citation type="submission" date="2021-03" db="EMBL/GenBank/DDBJ databases">
        <title>Whole genome sequence of Jiella sp. CQZ9-1.</title>
        <authorList>
            <person name="Tuo L."/>
        </authorList>
    </citation>
    <scope>NUCLEOTIDE SEQUENCE</scope>
    <source>
        <strain evidence="1">CQZ9-1</strain>
    </source>
</reference>
<dbReference type="RefSeq" id="WP_207257205.1">
    <property type="nucleotide sequence ID" value="NZ_JAFMPP010000005.1"/>
</dbReference>